<evidence type="ECO:0000256" key="3">
    <source>
        <dbReference type="ARBA" id="ARBA00022722"/>
    </source>
</evidence>
<dbReference type="GO" id="GO:0008855">
    <property type="term" value="F:exodeoxyribonuclease VII activity"/>
    <property type="evidence" value="ECO:0007669"/>
    <property type="project" value="UniProtKB-UniRule"/>
</dbReference>
<comment type="subunit">
    <text evidence="6">Heterooligomer composed of large and small subunits.</text>
</comment>
<dbReference type="NCBIfam" id="TIGR01280">
    <property type="entry name" value="xseB"/>
    <property type="match status" value="1"/>
</dbReference>
<dbReference type="Pfam" id="PF02609">
    <property type="entry name" value="Exonuc_VII_S"/>
    <property type="match status" value="1"/>
</dbReference>
<dbReference type="EMBL" id="FOXU01000010">
    <property type="protein sequence ID" value="SFQ74754.1"/>
    <property type="molecule type" value="Genomic_DNA"/>
</dbReference>
<comment type="catalytic activity">
    <reaction evidence="6">
        <text>Exonucleolytic cleavage in either 5'- to 3'- or 3'- to 5'-direction to yield nucleoside 5'-phosphates.</text>
        <dbReference type="EC" id="3.1.11.6"/>
    </reaction>
</comment>
<dbReference type="PANTHER" id="PTHR34137">
    <property type="entry name" value="EXODEOXYRIBONUCLEASE 7 SMALL SUBUNIT"/>
    <property type="match status" value="1"/>
</dbReference>
<dbReference type="OrthoDB" id="9798666at2"/>
<dbReference type="GO" id="GO:0006308">
    <property type="term" value="P:DNA catabolic process"/>
    <property type="evidence" value="ECO:0007669"/>
    <property type="project" value="UniProtKB-UniRule"/>
</dbReference>
<proteinExistence type="inferred from homology"/>
<evidence type="ECO:0000313" key="8">
    <source>
        <dbReference type="Proteomes" id="UP000198734"/>
    </source>
</evidence>
<keyword evidence="3 6" id="KW-0540">Nuclease</keyword>
<dbReference type="RefSeq" id="WP_093538432.1">
    <property type="nucleotide sequence ID" value="NZ_FOXU01000010.1"/>
</dbReference>
<dbReference type="GO" id="GO:0009318">
    <property type="term" value="C:exodeoxyribonuclease VII complex"/>
    <property type="evidence" value="ECO:0007669"/>
    <property type="project" value="UniProtKB-UniRule"/>
</dbReference>
<protein>
    <recommendedName>
        <fullName evidence="6">Exodeoxyribonuclease 7 small subunit</fullName>
        <ecNumber evidence="6">3.1.11.6</ecNumber>
    </recommendedName>
    <alternativeName>
        <fullName evidence="6">Exodeoxyribonuclease VII small subunit</fullName>
        <shortName evidence="6">Exonuclease VII small subunit</shortName>
    </alternativeName>
</protein>
<accession>A0A1I6B1B2</accession>
<organism evidence="7 8">
    <name type="scientific">Psychrobacillus psychrotolerans</name>
    <dbReference type="NCBI Taxonomy" id="126156"/>
    <lineage>
        <taxon>Bacteria</taxon>
        <taxon>Bacillati</taxon>
        <taxon>Bacillota</taxon>
        <taxon>Bacilli</taxon>
        <taxon>Bacillales</taxon>
        <taxon>Bacillaceae</taxon>
        <taxon>Psychrobacillus</taxon>
    </lineage>
</organism>
<dbReference type="SUPFAM" id="SSF116842">
    <property type="entry name" value="XseB-like"/>
    <property type="match status" value="1"/>
</dbReference>
<reference evidence="8" key="1">
    <citation type="submission" date="2016-10" db="EMBL/GenBank/DDBJ databases">
        <authorList>
            <person name="Varghese N."/>
            <person name="Submissions S."/>
        </authorList>
    </citation>
    <scope>NUCLEOTIDE SEQUENCE [LARGE SCALE GENOMIC DNA]</scope>
    <source>
        <strain evidence="8">DSM 11706</strain>
    </source>
</reference>
<keyword evidence="4 6" id="KW-0378">Hydrolase</keyword>
<dbReference type="AlphaFoldDB" id="A0A1I6B1B2"/>
<gene>
    <name evidence="6" type="primary">xseB</name>
    <name evidence="7" type="ORF">SAMN05421670_0078</name>
</gene>
<dbReference type="PIRSF" id="PIRSF006488">
    <property type="entry name" value="Exonuc_VII_S"/>
    <property type="match status" value="1"/>
</dbReference>
<keyword evidence="8" id="KW-1185">Reference proteome</keyword>
<dbReference type="InterPro" id="IPR037004">
    <property type="entry name" value="Exonuc_VII_ssu_sf"/>
</dbReference>
<evidence type="ECO:0000256" key="1">
    <source>
        <dbReference type="ARBA" id="ARBA00009998"/>
    </source>
</evidence>
<evidence type="ECO:0000256" key="6">
    <source>
        <dbReference type="HAMAP-Rule" id="MF_00337"/>
    </source>
</evidence>
<keyword evidence="2 6" id="KW-0963">Cytoplasm</keyword>
<dbReference type="EC" id="3.1.11.6" evidence="6"/>
<keyword evidence="5 6" id="KW-0269">Exonuclease</keyword>
<dbReference type="GO" id="GO:0005829">
    <property type="term" value="C:cytosol"/>
    <property type="evidence" value="ECO:0007669"/>
    <property type="project" value="TreeGrafter"/>
</dbReference>
<comment type="similarity">
    <text evidence="1 6">Belongs to the XseB family.</text>
</comment>
<evidence type="ECO:0000256" key="5">
    <source>
        <dbReference type="ARBA" id="ARBA00022839"/>
    </source>
</evidence>
<name>A0A1I6B1B2_9BACI</name>
<dbReference type="InterPro" id="IPR003761">
    <property type="entry name" value="Exonuc_VII_S"/>
</dbReference>
<dbReference type="HAMAP" id="MF_00337">
    <property type="entry name" value="Exonuc_7_S"/>
    <property type="match status" value="1"/>
</dbReference>
<dbReference type="PANTHER" id="PTHR34137:SF1">
    <property type="entry name" value="EXODEOXYRIBONUCLEASE 7 SMALL SUBUNIT"/>
    <property type="match status" value="1"/>
</dbReference>
<dbReference type="Proteomes" id="UP000198734">
    <property type="component" value="Unassembled WGS sequence"/>
</dbReference>
<evidence type="ECO:0000313" key="7">
    <source>
        <dbReference type="EMBL" id="SFQ74754.1"/>
    </source>
</evidence>
<comment type="function">
    <text evidence="6">Bidirectionally degrades single-stranded DNA into large acid-insoluble oligonucleotides, which are then degraded further into small acid-soluble oligonucleotides.</text>
</comment>
<dbReference type="Gene3D" id="1.10.287.1040">
    <property type="entry name" value="Exonuclease VII, small subunit"/>
    <property type="match status" value="1"/>
</dbReference>
<dbReference type="STRING" id="126156.SAMN05421670_0078"/>
<sequence>MTKKEILFDEAMLQLENIVRQLEQGDVPLESAIELYQKGMELSKVCSDKLQKAEKQLVTFMDENKEDAGGVHE</sequence>
<evidence type="ECO:0000256" key="4">
    <source>
        <dbReference type="ARBA" id="ARBA00022801"/>
    </source>
</evidence>
<comment type="subcellular location">
    <subcellularLocation>
        <location evidence="6">Cytoplasm</location>
    </subcellularLocation>
</comment>
<evidence type="ECO:0000256" key="2">
    <source>
        <dbReference type="ARBA" id="ARBA00022490"/>
    </source>
</evidence>